<dbReference type="STRING" id="999894.TDIS_0167"/>
<dbReference type="RefSeq" id="WP_153303710.1">
    <property type="nucleotide sequence ID" value="NZ_LWLG01000001.1"/>
</dbReference>
<reference evidence="1 2" key="1">
    <citation type="submission" date="2016-04" db="EMBL/GenBank/DDBJ databases">
        <title>Genome analysis of Thermosulfurimonas dismutans, the first thermophilic sulfur-disproportionating bacterium of the phylum Thermodesulfobacteria.</title>
        <authorList>
            <person name="Mardanov A.V."/>
            <person name="Beletsky A.V."/>
            <person name="Kadnikov V.V."/>
            <person name="Slobodkin A.I."/>
            <person name="Ravin N.V."/>
        </authorList>
    </citation>
    <scope>NUCLEOTIDE SEQUENCE [LARGE SCALE GENOMIC DNA]</scope>
    <source>
        <strain evidence="1 2">S95</strain>
    </source>
</reference>
<keyword evidence="2" id="KW-1185">Reference proteome</keyword>
<sequence length="58" mass="6937">MKSRLKHLLKEASLEEMKEALFFLLSQIYALLDEKEQQTFFLEMFKGEEGKVPSMVYY</sequence>
<protein>
    <submittedName>
        <fullName evidence="1">Uncharacterized protein</fullName>
    </submittedName>
</protein>
<dbReference type="Proteomes" id="UP000078390">
    <property type="component" value="Unassembled WGS sequence"/>
</dbReference>
<dbReference type="AlphaFoldDB" id="A0A179D7D8"/>
<dbReference type="EMBL" id="LWLG01000001">
    <property type="protein sequence ID" value="OAQ21649.1"/>
    <property type="molecule type" value="Genomic_DNA"/>
</dbReference>
<evidence type="ECO:0000313" key="1">
    <source>
        <dbReference type="EMBL" id="OAQ21649.1"/>
    </source>
</evidence>
<proteinExistence type="predicted"/>
<name>A0A179D7D8_9BACT</name>
<comment type="caution">
    <text evidence="1">The sequence shown here is derived from an EMBL/GenBank/DDBJ whole genome shotgun (WGS) entry which is preliminary data.</text>
</comment>
<organism evidence="1 2">
    <name type="scientific">Thermosulfurimonas dismutans</name>
    <dbReference type="NCBI Taxonomy" id="999894"/>
    <lineage>
        <taxon>Bacteria</taxon>
        <taxon>Pseudomonadati</taxon>
        <taxon>Thermodesulfobacteriota</taxon>
        <taxon>Thermodesulfobacteria</taxon>
        <taxon>Thermodesulfobacteriales</taxon>
        <taxon>Thermodesulfobacteriaceae</taxon>
        <taxon>Thermosulfurimonas</taxon>
    </lineage>
</organism>
<accession>A0A179D7D8</accession>
<evidence type="ECO:0000313" key="2">
    <source>
        <dbReference type="Proteomes" id="UP000078390"/>
    </source>
</evidence>
<gene>
    <name evidence="1" type="ORF">TDIS_0167</name>
</gene>